<dbReference type="GO" id="GO:0005737">
    <property type="term" value="C:cytoplasm"/>
    <property type="evidence" value="ECO:0007669"/>
    <property type="project" value="TreeGrafter"/>
</dbReference>
<dbReference type="InterPro" id="IPR007053">
    <property type="entry name" value="LRAT_dom"/>
</dbReference>
<evidence type="ECO:0000313" key="8">
    <source>
        <dbReference type="EMBL" id="QFF91370.1"/>
    </source>
</evidence>
<keyword evidence="5" id="KW-1133">Transmembrane helix</keyword>
<dbReference type="PANTHER" id="PTHR13943">
    <property type="entry name" value="HRAS-LIKE SUPPRESSOR - RELATED"/>
    <property type="match status" value="1"/>
</dbReference>
<feature type="domain" description="LRAT" evidence="6">
    <location>
        <begin position="19"/>
        <end position="135"/>
    </location>
</feature>
<sequence length="169" mass="19192">MASSFFSQQDDKVMKAGDLIEIFRPLYQHWALYMGDGYVIHLAPPSEICDAGGNSIMSVFAEKAHVKRELLLQVVGTDRYRVNNKLDSTRYPRPINNILKEAREQIGREMDYSVFSANCEHFVMELRYGVSRSTQVEDAATYTAVGVGIFGVLAFAGYHFMKSQQKHKK</sequence>
<gene>
    <name evidence="7" type="primary">RARRES</name>
</gene>
<evidence type="ECO:0000259" key="6">
    <source>
        <dbReference type="PROSITE" id="PS51934"/>
    </source>
</evidence>
<comment type="similarity">
    <text evidence="1">Belongs to the H-rev107 family.</text>
</comment>
<dbReference type="EMBL" id="MK545322">
    <property type="protein sequence ID" value="QFF91369.1"/>
    <property type="molecule type" value="mRNA"/>
</dbReference>
<dbReference type="GO" id="GO:0016410">
    <property type="term" value="F:N-acyltransferase activity"/>
    <property type="evidence" value="ECO:0007669"/>
    <property type="project" value="TreeGrafter"/>
</dbReference>
<dbReference type="Pfam" id="PF04970">
    <property type="entry name" value="LRAT"/>
    <property type="match status" value="1"/>
</dbReference>
<evidence type="ECO:0000256" key="4">
    <source>
        <dbReference type="ARBA" id="ARBA00023098"/>
    </source>
</evidence>
<evidence type="ECO:0000256" key="5">
    <source>
        <dbReference type="SAM" id="Phobius"/>
    </source>
</evidence>
<keyword evidence="2" id="KW-0808">Transferase</keyword>
<evidence type="ECO:0000256" key="3">
    <source>
        <dbReference type="ARBA" id="ARBA00022801"/>
    </source>
</evidence>
<keyword evidence="7" id="KW-0675">Receptor</keyword>
<dbReference type="InterPro" id="IPR051496">
    <property type="entry name" value="H-rev107_PLA/AT"/>
</dbReference>
<dbReference type="PANTHER" id="PTHR13943:SF31">
    <property type="entry name" value="PHOSPHOLIPASE A AND ACYLTRANSFERASE 3"/>
    <property type="match status" value="1"/>
</dbReference>
<dbReference type="EMBL" id="MK545323">
    <property type="protein sequence ID" value="QFF91370.1"/>
    <property type="molecule type" value="mRNA"/>
</dbReference>
<dbReference type="PROSITE" id="PS51934">
    <property type="entry name" value="LRAT"/>
    <property type="match status" value="1"/>
</dbReference>
<protein>
    <submittedName>
        <fullName evidence="7">Retinoic acid receptor responder protein 3 1 isoform 1</fullName>
    </submittedName>
    <submittedName>
        <fullName evidence="8">Retinoic acid receptor responder protein 3 1 isoform 2</fullName>
    </submittedName>
</protein>
<dbReference type="GO" id="GO:0004623">
    <property type="term" value="F:phospholipase A2 activity"/>
    <property type="evidence" value="ECO:0007669"/>
    <property type="project" value="TreeGrafter"/>
</dbReference>
<evidence type="ECO:0000256" key="1">
    <source>
        <dbReference type="ARBA" id="ARBA00007824"/>
    </source>
</evidence>
<keyword evidence="5" id="KW-0812">Transmembrane</keyword>
<evidence type="ECO:0000256" key="2">
    <source>
        <dbReference type="ARBA" id="ARBA00022679"/>
    </source>
</evidence>
<dbReference type="GO" id="GO:0008970">
    <property type="term" value="F:phospholipase A1 activity"/>
    <property type="evidence" value="ECO:0007669"/>
    <property type="project" value="TreeGrafter"/>
</dbReference>
<reference evidence="7" key="1">
    <citation type="submission" date="2019-02" db="EMBL/GenBank/DDBJ databases">
        <authorList>
            <person name="Vechtova P."/>
            <person name="Dzyuba B."/>
            <person name="Dzyuba V."/>
            <person name="Silveira A.N."/>
            <person name="Silveira R.V."/>
            <person name="Fussy Z."/>
            <person name="Grubhoffer L."/>
            <person name="Rodina M."/>
            <person name="Sterba J."/>
        </authorList>
    </citation>
    <scope>NUCLEOTIDE SEQUENCE</scope>
</reference>
<accession>A0A5J6SE91</accession>
<feature type="transmembrane region" description="Helical" evidence="5">
    <location>
        <begin position="139"/>
        <end position="161"/>
    </location>
</feature>
<keyword evidence="4" id="KW-0443">Lipid metabolism</keyword>
<organism evidence="7">
    <name type="scientific">Potamotrygon motoro</name>
    <name type="common">Ocellate river stingray</name>
    <name type="synonym">Taeniura motoro</name>
    <dbReference type="NCBI Taxonomy" id="86373"/>
    <lineage>
        <taxon>Eukaryota</taxon>
        <taxon>Metazoa</taxon>
        <taxon>Chordata</taxon>
        <taxon>Craniata</taxon>
        <taxon>Vertebrata</taxon>
        <taxon>Chondrichthyes</taxon>
        <taxon>Elasmobranchii</taxon>
        <taxon>Batoidea</taxon>
        <taxon>Myliobatiformes</taxon>
        <taxon>Potamotrygonidae</taxon>
        <taxon>Potamotrygon</taxon>
    </lineage>
</organism>
<proteinExistence type="evidence at transcript level"/>
<dbReference type="GO" id="GO:0070292">
    <property type="term" value="P:N-acylphosphatidylethanolamine metabolic process"/>
    <property type="evidence" value="ECO:0007669"/>
    <property type="project" value="TreeGrafter"/>
</dbReference>
<keyword evidence="3" id="KW-0378">Hydrolase</keyword>
<keyword evidence="5" id="KW-0472">Membrane</keyword>
<dbReference type="Gene3D" id="3.90.1720.10">
    <property type="entry name" value="endopeptidase domain like (from Nostoc punctiforme)"/>
    <property type="match status" value="1"/>
</dbReference>
<evidence type="ECO:0000313" key="7">
    <source>
        <dbReference type="EMBL" id="QFF91369.1"/>
    </source>
</evidence>
<dbReference type="AlphaFoldDB" id="A0A5J6SE91"/>
<name>A0A5J6SE91_POTMO</name>